<organism evidence="1 2">
    <name type="scientific">Kocuria soli</name>
    <dbReference type="NCBI Taxonomy" id="2485125"/>
    <lineage>
        <taxon>Bacteria</taxon>
        <taxon>Bacillati</taxon>
        <taxon>Actinomycetota</taxon>
        <taxon>Actinomycetes</taxon>
        <taxon>Micrococcales</taxon>
        <taxon>Micrococcaceae</taxon>
        <taxon>Kocuria</taxon>
    </lineage>
</organism>
<dbReference type="Proteomes" id="UP000270616">
    <property type="component" value="Unassembled WGS sequence"/>
</dbReference>
<dbReference type="SUPFAM" id="SSF109854">
    <property type="entry name" value="DinB/YfiT-like putative metalloenzymes"/>
    <property type="match status" value="1"/>
</dbReference>
<comment type="caution">
    <text evidence="1">The sequence shown here is derived from an EMBL/GenBank/DDBJ whole genome shotgun (WGS) entry which is preliminary data.</text>
</comment>
<dbReference type="Pfam" id="PF04978">
    <property type="entry name" value="MST"/>
    <property type="match status" value="1"/>
</dbReference>
<protein>
    <submittedName>
        <fullName evidence="1">DUF664 domain-containing protein</fullName>
    </submittedName>
</protein>
<name>A0A3N3ZV24_9MICC</name>
<evidence type="ECO:0000313" key="2">
    <source>
        <dbReference type="Proteomes" id="UP000270616"/>
    </source>
</evidence>
<dbReference type="InterPro" id="IPR007061">
    <property type="entry name" value="MST-like"/>
</dbReference>
<dbReference type="AlphaFoldDB" id="A0A3N3ZV24"/>
<gene>
    <name evidence="1" type="ORF">EDL96_10740</name>
</gene>
<dbReference type="RefSeq" id="WP_123825980.1">
    <property type="nucleotide sequence ID" value="NZ_RKMF01000014.1"/>
</dbReference>
<accession>A0A3N3ZV24</accession>
<evidence type="ECO:0000313" key="1">
    <source>
        <dbReference type="EMBL" id="ROZ62165.1"/>
    </source>
</evidence>
<dbReference type="OrthoDB" id="4548523at2"/>
<sequence length="203" mass="22612">MPFFTRQVTTEKDALAAYAAQQIHQLATTLIGLDDEQIRATPTASDMSLASLARHCLYVGNDGLLATTVDPSRAETHGTGDISAGEPLAAGIRPEDTSESLIEALEDMARWVENLVPTLDMDSRVEKPDAPWYPQDLESWPMRWVVLHYVEEYARHAGHADIIRQSIDGKIAYELNALADGEPWPPEDWGKEWDAWIEGRQGD</sequence>
<dbReference type="EMBL" id="RKMF01000014">
    <property type="protein sequence ID" value="ROZ62165.1"/>
    <property type="molecule type" value="Genomic_DNA"/>
</dbReference>
<keyword evidence="2" id="KW-1185">Reference proteome</keyword>
<dbReference type="InterPro" id="IPR034660">
    <property type="entry name" value="DinB/YfiT-like"/>
</dbReference>
<proteinExistence type="predicted"/>
<dbReference type="Gene3D" id="1.20.120.450">
    <property type="entry name" value="dinb family like domain"/>
    <property type="match status" value="1"/>
</dbReference>
<reference evidence="1 2" key="1">
    <citation type="submission" date="2018-10" db="EMBL/GenBank/DDBJ databases">
        <title>Kocuria sp. M5W7-7, whole genome shotgun sequence.</title>
        <authorList>
            <person name="Tuo L."/>
        </authorList>
    </citation>
    <scope>NUCLEOTIDE SEQUENCE [LARGE SCALE GENOMIC DNA]</scope>
    <source>
        <strain evidence="1 2">M5W7-7</strain>
    </source>
</reference>